<accession>A0A6G1DR55</accession>
<name>A0A6G1DR55_9ORYZ</name>
<protein>
    <submittedName>
        <fullName evidence="1">Uncharacterized protein</fullName>
    </submittedName>
</protein>
<reference evidence="1 2" key="1">
    <citation type="submission" date="2019-11" db="EMBL/GenBank/DDBJ databases">
        <title>Whole genome sequence of Oryza granulata.</title>
        <authorList>
            <person name="Li W."/>
        </authorList>
    </citation>
    <scope>NUCLEOTIDE SEQUENCE [LARGE SCALE GENOMIC DNA]</scope>
    <source>
        <strain evidence="2">cv. Menghai</strain>
        <tissue evidence="1">Leaf</tissue>
    </source>
</reference>
<evidence type="ECO:0000313" key="1">
    <source>
        <dbReference type="EMBL" id="KAF0914574.1"/>
    </source>
</evidence>
<evidence type="ECO:0000313" key="2">
    <source>
        <dbReference type="Proteomes" id="UP000479710"/>
    </source>
</evidence>
<keyword evidence="2" id="KW-1185">Reference proteome</keyword>
<proteinExistence type="predicted"/>
<dbReference type="Proteomes" id="UP000479710">
    <property type="component" value="Unassembled WGS sequence"/>
</dbReference>
<dbReference type="EMBL" id="SPHZ02000006">
    <property type="protein sequence ID" value="KAF0914574.1"/>
    <property type="molecule type" value="Genomic_DNA"/>
</dbReference>
<sequence length="73" mass="7531">MSRMARRLATVATARADIAAGGEGASCASLTSSKASQRRATPVQYSAAYVRSPVAAIPATWDLTCDVATSAQR</sequence>
<comment type="caution">
    <text evidence="1">The sequence shown here is derived from an EMBL/GenBank/DDBJ whole genome shotgun (WGS) entry which is preliminary data.</text>
</comment>
<gene>
    <name evidence="1" type="ORF">E2562_030379</name>
</gene>
<dbReference type="AlphaFoldDB" id="A0A6G1DR55"/>
<organism evidence="1 2">
    <name type="scientific">Oryza meyeriana var. granulata</name>
    <dbReference type="NCBI Taxonomy" id="110450"/>
    <lineage>
        <taxon>Eukaryota</taxon>
        <taxon>Viridiplantae</taxon>
        <taxon>Streptophyta</taxon>
        <taxon>Embryophyta</taxon>
        <taxon>Tracheophyta</taxon>
        <taxon>Spermatophyta</taxon>
        <taxon>Magnoliopsida</taxon>
        <taxon>Liliopsida</taxon>
        <taxon>Poales</taxon>
        <taxon>Poaceae</taxon>
        <taxon>BOP clade</taxon>
        <taxon>Oryzoideae</taxon>
        <taxon>Oryzeae</taxon>
        <taxon>Oryzinae</taxon>
        <taxon>Oryza</taxon>
        <taxon>Oryza meyeriana</taxon>
    </lineage>
</organism>